<accession>A0ABZ2WT04</accession>
<dbReference type="Proteomes" id="UP001489902">
    <property type="component" value="Chromosome 2"/>
</dbReference>
<proteinExistence type="predicted"/>
<reference evidence="1 2" key="1">
    <citation type="submission" date="2024-04" db="EMBL/GenBank/DDBJ databases">
        <title>Complete genome sequence of Fusarium acuminatum.</title>
        <authorList>
            <person name="Lan B."/>
        </authorList>
    </citation>
    <scope>NUCLEOTIDE SEQUENCE [LARGE SCALE GENOMIC DNA]</scope>
    <source>
        <strain evidence="1">1A</strain>
    </source>
</reference>
<sequence length="185" mass="20981">MSDNASQGYVMTEEHEDFFNRIFDKWDSECPVPMPKEFSHTFSQSAAEVGRFLRDLPVEAGSLVSNNRKKKSKAYLMVKRDGDRTGFLWCDADGKAVRRSYIKVARGLAISRVKENLVEKYNVDEENGVSAYNKELSVALGRRCVVKFAKRGSDGITPPVIDEEDQPEGWKKYPVYCAITDPELN</sequence>
<protein>
    <submittedName>
        <fullName evidence="1">Uncharacterized protein</fullName>
    </submittedName>
</protein>
<gene>
    <name evidence="1" type="ORF">QYS62_003921</name>
</gene>
<evidence type="ECO:0000313" key="2">
    <source>
        <dbReference type="Proteomes" id="UP001489902"/>
    </source>
</evidence>
<keyword evidence="2" id="KW-1185">Reference proteome</keyword>
<dbReference type="EMBL" id="CP151261">
    <property type="protein sequence ID" value="WZH42923.1"/>
    <property type="molecule type" value="Genomic_DNA"/>
</dbReference>
<organism evidence="1 2">
    <name type="scientific">Fusarium acuminatum</name>
    <dbReference type="NCBI Taxonomy" id="5515"/>
    <lineage>
        <taxon>Eukaryota</taxon>
        <taxon>Fungi</taxon>
        <taxon>Dikarya</taxon>
        <taxon>Ascomycota</taxon>
        <taxon>Pezizomycotina</taxon>
        <taxon>Sordariomycetes</taxon>
        <taxon>Hypocreomycetidae</taxon>
        <taxon>Hypocreales</taxon>
        <taxon>Nectriaceae</taxon>
        <taxon>Fusarium</taxon>
        <taxon>Fusarium tricinctum species complex</taxon>
    </lineage>
</organism>
<name>A0ABZ2WT04_9HYPO</name>
<evidence type="ECO:0000313" key="1">
    <source>
        <dbReference type="EMBL" id="WZH42923.1"/>
    </source>
</evidence>